<dbReference type="GO" id="GO:0019005">
    <property type="term" value="C:SCF ubiquitin ligase complex"/>
    <property type="evidence" value="ECO:0007669"/>
    <property type="project" value="TreeGrafter"/>
</dbReference>
<dbReference type="InterPro" id="IPR057207">
    <property type="entry name" value="FBXL15_LRR"/>
</dbReference>
<dbReference type="InterPro" id="IPR001611">
    <property type="entry name" value="Leu-rich_rpt"/>
</dbReference>
<dbReference type="Pfam" id="PF13516">
    <property type="entry name" value="LRR_6"/>
    <property type="match status" value="1"/>
</dbReference>
<evidence type="ECO:0000259" key="1">
    <source>
        <dbReference type="Pfam" id="PF25372"/>
    </source>
</evidence>
<sequence>MEIPKQITTALMNETLRDDELRAILSKLESDKDKERFGLVCKRWLHLQSTDRKKLCVRAGPAMLKKMALRFSRVLELDLSHSVNRGFYPGITDSDLGVIAKGFSGLRVLNLQDSPVQYPKLMDGSPNTATIRQCLAAMIIDLKVELSDLNSNSLKMGVSFKNISPHPRTISRDLYLPNVFFPNEVGFDPFDPNIVLVGGNSEGITDVGMISVANGLSGLQALDASHCKNKKLTEKGLAVIAKGCCNLRTLHLAGCRFISDGLLQNLSNSCPKLEELGLQGCIKITDSGLTSLVTGCRRIKYLDVSKCGNIGDTGVSSVSNICSSHLRTLKLLDCYKVGNESILTLSKSCKNLETLVIGGCRDISDGPLTLLVNSCHESLKCLRMDWCLNISDSALSCIFSQCRNLEALDIGCCEEVTDSPFQVFGSGDFESSLKVLRVINCPKITLVGISMLLRSCNKLEYLDLRSCPHITKVGCDEAGLQFPESCKVKFMESLVELDGQADAFF</sequence>
<feature type="domain" description="F-box/LRR-repeat protein 15-like leucin rich repeat" evidence="1">
    <location>
        <begin position="204"/>
        <end position="444"/>
    </location>
</feature>
<dbReference type="Proteomes" id="UP000541444">
    <property type="component" value="Unassembled WGS sequence"/>
</dbReference>
<dbReference type="AlphaFoldDB" id="A0A7J7M7K0"/>
<dbReference type="SMART" id="SM00367">
    <property type="entry name" value="LRR_CC"/>
    <property type="match status" value="10"/>
</dbReference>
<dbReference type="OrthoDB" id="550575at2759"/>
<gene>
    <name evidence="2" type="ORF">GIB67_020811</name>
</gene>
<keyword evidence="3" id="KW-1185">Reference proteome</keyword>
<organism evidence="2 3">
    <name type="scientific">Kingdonia uniflora</name>
    <dbReference type="NCBI Taxonomy" id="39325"/>
    <lineage>
        <taxon>Eukaryota</taxon>
        <taxon>Viridiplantae</taxon>
        <taxon>Streptophyta</taxon>
        <taxon>Embryophyta</taxon>
        <taxon>Tracheophyta</taxon>
        <taxon>Spermatophyta</taxon>
        <taxon>Magnoliopsida</taxon>
        <taxon>Ranunculales</taxon>
        <taxon>Circaeasteraceae</taxon>
        <taxon>Kingdonia</taxon>
    </lineage>
</organism>
<reference evidence="2 3" key="1">
    <citation type="journal article" date="2020" name="IScience">
        <title>Genome Sequencing of the Endangered Kingdonia uniflora (Circaeasteraceae, Ranunculales) Reveals Potential Mechanisms of Evolutionary Specialization.</title>
        <authorList>
            <person name="Sun Y."/>
            <person name="Deng T."/>
            <person name="Zhang A."/>
            <person name="Moore M.J."/>
            <person name="Landis J.B."/>
            <person name="Lin N."/>
            <person name="Zhang H."/>
            <person name="Zhang X."/>
            <person name="Huang J."/>
            <person name="Zhang X."/>
            <person name="Sun H."/>
            <person name="Wang H."/>
        </authorList>
    </citation>
    <scope>NUCLEOTIDE SEQUENCE [LARGE SCALE GENOMIC DNA]</scope>
    <source>
        <strain evidence="2">TB1705</strain>
        <tissue evidence="2">Leaf</tissue>
    </source>
</reference>
<dbReference type="InterPro" id="IPR006553">
    <property type="entry name" value="Leu-rich_rpt_Cys-con_subtyp"/>
</dbReference>
<dbReference type="Gene3D" id="3.80.10.10">
    <property type="entry name" value="Ribonuclease Inhibitor"/>
    <property type="match status" value="2"/>
</dbReference>
<dbReference type="PANTHER" id="PTHR13318">
    <property type="entry name" value="PARTNER OF PAIRED, ISOFORM B-RELATED"/>
    <property type="match status" value="1"/>
</dbReference>
<dbReference type="SUPFAM" id="SSF52047">
    <property type="entry name" value="RNI-like"/>
    <property type="match status" value="1"/>
</dbReference>
<dbReference type="InterPro" id="IPR032675">
    <property type="entry name" value="LRR_dom_sf"/>
</dbReference>
<accession>A0A7J7M7K0</accession>
<evidence type="ECO:0000313" key="2">
    <source>
        <dbReference type="EMBL" id="KAF6150728.1"/>
    </source>
</evidence>
<name>A0A7J7M7K0_9MAGN</name>
<dbReference type="GO" id="GO:0031146">
    <property type="term" value="P:SCF-dependent proteasomal ubiquitin-dependent protein catabolic process"/>
    <property type="evidence" value="ECO:0007669"/>
    <property type="project" value="TreeGrafter"/>
</dbReference>
<comment type="caution">
    <text evidence="2">The sequence shown here is derived from an EMBL/GenBank/DDBJ whole genome shotgun (WGS) entry which is preliminary data.</text>
</comment>
<dbReference type="EMBL" id="JACGCM010001726">
    <property type="protein sequence ID" value="KAF6150728.1"/>
    <property type="molecule type" value="Genomic_DNA"/>
</dbReference>
<dbReference type="Pfam" id="PF25372">
    <property type="entry name" value="DUF7885"/>
    <property type="match status" value="1"/>
</dbReference>
<evidence type="ECO:0000313" key="3">
    <source>
        <dbReference type="Proteomes" id="UP000541444"/>
    </source>
</evidence>
<dbReference type="CDD" id="cd22159">
    <property type="entry name" value="F-box_AtTIR1-like"/>
    <property type="match status" value="1"/>
</dbReference>
<protein>
    <recommendedName>
        <fullName evidence="1">F-box/LRR-repeat protein 15-like leucin rich repeat domain-containing protein</fullName>
    </recommendedName>
</protein>
<proteinExistence type="predicted"/>
<dbReference type="PANTHER" id="PTHR13318:SF75">
    <property type="entry name" value="COI1 F-BOX DOMAIN-CONTAINING PROTEIN"/>
    <property type="match status" value="1"/>
</dbReference>